<dbReference type="CDD" id="cd00174">
    <property type="entry name" value="SH3"/>
    <property type="match status" value="1"/>
</dbReference>
<feature type="region of interest" description="Disordered" evidence="5">
    <location>
        <begin position="49"/>
        <end position="119"/>
    </location>
</feature>
<dbReference type="GO" id="GO:0008289">
    <property type="term" value="F:lipid binding"/>
    <property type="evidence" value="ECO:0007669"/>
    <property type="project" value="TreeGrafter"/>
</dbReference>
<dbReference type="GO" id="GO:0006897">
    <property type="term" value="P:endocytosis"/>
    <property type="evidence" value="ECO:0007669"/>
    <property type="project" value="InterPro"/>
</dbReference>
<keyword evidence="2 4" id="KW-0728">SH3 domain</keyword>
<dbReference type="GO" id="GO:0097320">
    <property type="term" value="P:plasma membrane tubulation"/>
    <property type="evidence" value="ECO:0007669"/>
    <property type="project" value="TreeGrafter"/>
</dbReference>
<protein>
    <recommendedName>
        <fullName evidence="6">SH3 domain-containing protein</fullName>
    </recommendedName>
</protein>
<dbReference type="InterPro" id="IPR046982">
    <property type="entry name" value="BIN3/RVS161-like"/>
</dbReference>
<feature type="compositionally biased region" description="Pro residues" evidence="5">
    <location>
        <begin position="54"/>
        <end position="85"/>
    </location>
</feature>
<evidence type="ECO:0000313" key="8">
    <source>
        <dbReference type="Proteomes" id="UP000184300"/>
    </source>
</evidence>
<name>A0A1L9V7N0_ASPGL</name>
<dbReference type="EMBL" id="KV878914">
    <property type="protein sequence ID" value="OJJ79921.1"/>
    <property type="molecule type" value="Genomic_DNA"/>
</dbReference>
<evidence type="ECO:0000256" key="5">
    <source>
        <dbReference type="SAM" id="MobiDB-lite"/>
    </source>
</evidence>
<feature type="compositionally biased region" description="Basic and acidic residues" evidence="5">
    <location>
        <begin position="210"/>
        <end position="221"/>
    </location>
</feature>
<dbReference type="GO" id="GO:0005737">
    <property type="term" value="C:cytoplasm"/>
    <property type="evidence" value="ECO:0007669"/>
    <property type="project" value="UniProtKB-SubCell"/>
</dbReference>
<dbReference type="InterPro" id="IPR036028">
    <property type="entry name" value="SH3-like_dom_sf"/>
</dbReference>
<organism evidence="7 8">
    <name type="scientific">Aspergillus glaucus CBS 516.65</name>
    <dbReference type="NCBI Taxonomy" id="1160497"/>
    <lineage>
        <taxon>Eukaryota</taxon>
        <taxon>Fungi</taxon>
        <taxon>Dikarya</taxon>
        <taxon>Ascomycota</taxon>
        <taxon>Pezizomycotina</taxon>
        <taxon>Eurotiomycetes</taxon>
        <taxon>Eurotiomycetidae</taxon>
        <taxon>Eurotiales</taxon>
        <taxon>Aspergillaceae</taxon>
        <taxon>Aspergillus</taxon>
        <taxon>Aspergillus subgen. Aspergillus</taxon>
    </lineage>
</organism>
<evidence type="ECO:0000259" key="6">
    <source>
        <dbReference type="PROSITE" id="PS50002"/>
    </source>
</evidence>
<dbReference type="Proteomes" id="UP000184300">
    <property type="component" value="Unassembled WGS sequence"/>
</dbReference>
<dbReference type="InterPro" id="IPR001452">
    <property type="entry name" value="SH3_domain"/>
</dbReference>
<dbReference type="STRING" id="1160497.A0A1L9V7N0"/>
<keyword evidence="8" id="KW-1185">Reference proteome</keyword>
<evidence type="ECO:0000256" key="3">
    <source>
        <dbReference type="ARBA" id="ARBA00022490"/>
    </source>
</evidence>
<dbReference type="PANTHER" id="PTHR47174">
    <property type="entry name" value="BRIDGING INTEGRATOR 3"/>
    <property type="match status" value="1"/>
</dbReference>
<dbReference type="VEuPathDB" id="FungiDB:ASPGLDRAFT_52162"/>
<feature type="domain" description="SH3" evidence="6">
    <location>
        <begin position="121"/>
        <end position="182"/>
    </location>
</feature>
<dbReference type="GO" id="GO:0051666">
    <property type="term" value="P:actin cortical patch localization"/>
    <property type="evidence" value="ECO:0007669"/>
    <property type="project" value="InterPro"/>
</dbReference>
<feature type="compositionally biased region" description="Pro residues" evidence="5">
    <location>
        <begin position="103"/>
        <end position="117"/>
    </location>
</feature>
<evidence type="ECO:0000313" key="7">
    <source>
        <dbReference type="EMBL" id="OJJ79921.1"/>
    </source>
</evidence>
<dbReference type="PANTHER" id="PTHR47174:SF3">
    <property type="entry name" value="BRIDGING INTEGRATOR 3"/>
    <property type="match status" value="1"/>
</dbReference>
<dbReference type="SMART" id="SM00326">
    <property type="entry name" value="SH3"/>
    <property type="match status" value="1"/>
</dbReference>
<evidence type="ECO:0000256" key="2">
    <source>
        <dbReference type="ARBA" id="ARBA00022443"/>
    </source>
</evidence>
<dbReference type="GeneID" id="34463950"/>
<dbReference type="Gene3D" id="2.30.30.40">
    <property type="entry name" value="SH3 Domains"/>
    <property type="match status" value="1"/>
</dbReference>
<reference evidence="8" key="1">
    <citation type="journal article" date="2017" name="Genome Biol.">
        <title>Comparative genomics reveals high biological diversity and specific adaptations in the industrially and medically important fungal genus Aspergillus.</title>
        <authorList>
            <person name="de Vries R.P."/>
            <person name="Riley R."/>
            <person name="Wiebenga A."/>
            <person name="Aguilar-Osorio G."/>
            <person name="Amillis S."/>
            <person name="Uchima C.A."/>
            <person name="Anderluh G."/>
            <person name="Asadollahi M."/>
            <person name="Askin M."/>
            <person name="Barry K."/>
            <person name="Battaglia E."/>
            <person name="Bayram O."/>
            <person name="Benocci T."/>
            <person name="Braus-Stromeyer S.A."/>
            <person name="Caldana C."/>
            <person name="Canovas D."/>
            <person name="Cerqueira G.C."/>
            <person name="Chen F."/>
            <person name="Chen W."/>
            <person name="Choi C."/>
            <person name="Clum A."/>
            <person name="Dos Santos R.A."/>
            <person name="Damasio A.R."/>
            <person name="Diallinas G."/>
            <person name="Emri T."/>
            <person name="Fekete E."/>
            <person name="Flipphi M."/>
            <person name="Freyberg S."/>
            <person name="Gallo A."/>
            <person name="Gournas C."/>
            <person name="Habgood R."/>
            <person name="Hainaut M."/>
            <person name="Harispe M.L."/>
            <person name="Henrissat B."/>
            <person name="Hilden K.S."/>
            <person name="Hope R."/>
            <person name="Hossain A."/>
            <person name="Karabika E."/>
            <person name="Karaffa L."/>
            <person name="Karanyi Z."/>
            <person name="Krasevec N."/>
            <person name="Kuo A."/>
            <person name="Kusch H."/>
            <person name="LaButti K."/>
            <person name="Lagendijk E.L."/>
            <person name="Lapidus A."/>
            <person name="Levasseur A."/>
            <person name="Lindquist E."/>
            <person name="Lipzen A."/>
            <person name="Logrieco A.F."/>
            <person name="MacCabe A."/>
            <person name="Maekelae M.R."/>
            <person name="Malavazi I."/>
            <person name="Melin P."/>
            <person name="Meyer V."/>
            <person name="Mielnichuk N."/>
            <person name="Miskei M."/>
            <person name="Molnar A.P."/>
            <person name="Mule G."/>
            <person name="Ngan C.Y."/>
            <person name="Orejas M."/>
            <person name="Orosz E."/>
            <person name="Ouedraogo J.P."/>
            <person name="Overkamp K.M."/>
            <person name="Park H.-S."/>
            <person name="Perrone G."/>
            <person name="Piumi F."/>
            <person name="Punt P.J."/>
            <person name="Ram A.F."/>
            <person name="Ramon A."/>
            <person name="Rauscher S."/>
            <person name="Record E."/>
            <person name="Riano-Pachon D.M."/>
            <person name="Robert V."/>
            <person name="Roehrig J."/>
            <person name="Ruller R."/>
            <person name="Salamov A."/>
            <person name="Salih N.S."/>
            <person name="Samson R.A."/>
            <person name="Sandor E."/>
            <person name="Sanguinetti M."/>
            <person name="Schuetze T."/>
            <person name="Sepcic K."/>
            <person name="Shelest E."/>
            <person name="Sherlock G."/>
            <person name="Sophianopoulou V."/>
            <person name="Squina F.M."/>
            <person name="Sun H."/>
            <person name="Susca A."/>
            <person name="Todd R.B."/>
            <person name="Tsang A."/>
            <person name="Unkles S.E."/>
            <person name="van de Wiele N."/>
            <person name="van Rossen-Uffink D."/>
            <person name="Oliveira J.V."/>
            <person name="Vesth T.C."/>
            <person name="Visser J."/>
            <person name="Yu J.-H."/>
            <person name="Zhou M."/>
            <person name="Andersen M.R."/>
            <person name="Archer D.B."/>
            <person name="Baker S.E."/>
            <person name="Benoit I."/>
            <person name="Brakhage A.A."/>
            <person name="Braus G.H."/>
            <person name="Fischer R."/>
            <person name="Frisvad J.C."/>
            <person name="Goldman G.H."/>
            <person name="Houbraken J."/>
            <person name="Oakley B."/>
            <person name="Pocsi I."/>
            <person name="Scazzocchio C."/>
            <person name="Seiboth B."/>
            <person name="vanKuyk P.A."/>
            <person name="Wortman J."/>
            <person name="Dyer P.S."/>
            <person name="Grigoriev I.V."/>
        </authorList>
    </citation>
    <scope>NUCLEOTIDE SEQUENCE [LARGE SCALE GENOMIC DNA]</scope>
    <source>
        <strain evidence="8">CBS 516.65</strain>
    </source>
</reference>
<dbReference type="PROSITE" id="PS50002">
    <property type="entry name" value="SH3"/>
    <property type="match status" value="1"/>
</dbReference>
<sequence>MSGDNFTAAMANRSRRTVENELKFLAELSEITHEDLASILAVLNEGQSRQLSQPLPPQPVQPPVQQTAPPPVQQPIVPPPAPFSPPTNQLANTSLNEKAPVQQHPPPGPPPGPPPAYGAPGVLCTATALYAFEYKDPGDLELRPYDKIQVLKYTADEWWYGRNERTNQEGIFPRAWVNVIQDKGAPATTNYGNMPLEVSQSGSAPPGPEGEDKGNKFEQGGKKFGKKMGNAAIFGAGATMGSNIVNSIF</sequence>
<evidence type="ECO:0000256" key="4">
    <source>
        <dbReference type="PROSITE-ProRule" id="PRU00192"/>
    </source>
</evidence>
<accession>A0A1L9V7N0</accession>
<comment type="subcellular location">
    <subcellularLocation>
        <location evidence="1">Cytoplasm</location>
    </subcellularLocation>
</comment>
<dbReference type="Pfam" id="PF00018">
    <property type="entry name" value="SH3_1"/>
    <property type="match status" value="1"/>
</dbReference>
<gene>
    <name evidence="7" type="ORF">ASPGLDRAFT_52162</name>
</gene>
<evidence type="ECO:0000256" key="1">
    <source>
        <dbReference type="ARBA" id="ARBA00004496"/>
    </source>
</evidence>
<dbReference type="RefSeq" id="XP_022396619.1">
    <property type="nucleotide sequence ID" value="XM_022547689.1"/>
</dbReference>
<proteinExistence type="predicted"/>
<feature type="region of interest" description="Disordered" evidence="5">
    <location>
        <begin position="195"/>
        <end position="221"/>
    </location>
</feature>
<keyword evidence="3" id="KW-0963">Cytoplasm</keyword>
<dbReference type="SUPFAM" id="SSF50044">
    <property type="entry name" value="SH3-domain"/>
    <property type="match status" value="1"/>
</dbReference>
<dbReference type="OrthoDB" id="6250593at2759"/>
<dbReference type="GO" id="GO:0015629">
    <property type="term" value="C:actin cytoskeleton"/>
    <property type="evidence" value="ECO:0007669"/>
    <property type="project" value="TreeGrafter"/>
</dbReference>
<dbReference type="AlphaFoldDB" id="A0A1L9V7N0"/>